<dbReference type="PANTHER" id="PTHR13958">
    <property type="entry name" value="CENTROSOME-ASSOCIATED PROTEIN 350"/>
    <property type="match status" value="1"/>
</dbReference>
<dbReference type="AlphaFoldDB" id="A0ABD0QLE1"/>
<name>A0ABD0QLE1_CIRMR</name>
<dbReference type="Proteomes" id="UP001529510">
    <property type="component" value="Unassembled WGS sequence"/>
</dbReference>
<feature type="non-terminal residue" evidence="2">
    <location>
        <position position="176"/>
    </location>
</feature>
<dbReference type="PANTHER" id="PTHR13958:SF3">
    <property type="entry name" value="CAP-GLY DOMAIN-CONTAINING PROTEIN-RELATED"/>
    <property type="match status" value="1"/>
</dbReference>
<evidence type="ECO:0000313" key="3">
    <source>
        <dbReference type="Proteomes" id="UP001529510"/>
    </source>
</evidence>
<feature type="non-terminal residue" evidence="2">
    <location>
        <position position="1"/>
    </location>
</feature>
<comment type="caution">
    <text evidence="2">The sequence shown here is derived from an EMBL/GenBank/DDBJ whole genome shotgun (WGS) entry which is preliminary data.</text>
</comment>
<evidence type="ECO:0000256" key="1">
    <source>
        <dbReference type="SAM" id="MobiDB-lite"/>
    </source>
</evidence>
<protein>
    <submittedName>
        <fullName evidence="2">Uncharacterized protein</fullName>
    </submittedName>
</protein>
<sequence length="176" mass="19828">ESPVLGTSGQEELAKRLAELELSRELFDVLGDDQDWFDEDFGLSSRKQQQKQKQKQQQDGVSSSLSLPTGEQVKTPPRPELPVQMKQPEEPTMIVPHTVQEVEKLVIAAIQEIWKSCKLGHGRPSLTGVPKPQPTNIFLEGNSKANDLEAQCQRSYKLVGIEMLTLMCLFNLRKIF</sequence>
<accession>A0ABD0QLE1</accession>
<keyword evidence="3" id="KW-1185">Reference proteome</keyword>
<evidence type="ECO:0000313" key="2">
    <source>
        <dbReference type="EMBL" id="KAL0186992.1"/>
    </source>
</evidence>
<feature type="region of interest" description="Disordered" evidence="1">
    <location>
        <begin position="38"/>
        <end position="91"/>
    </location>
</feature>
<gene>
    <name evidence="2" type="ORF">M9458_018662</name>
</gene>
<proteinExistence type="predicted"/>
<organism evidence="2 3">
    <name type="scientific">Cirrhinus mrigala</name>
    <name type="common">Mrigala</name>
    <dbReference type="NCBI Taxonomy" id="683832"/>
    <lineage>
        <taxon>Eukaryota</taxon>
        <taxon>Metazoa</taxon>
        <taxon>Chordata</taxon>
        <taxon>Craniata</taxon>
        <taxon>Vertebrata</taxon>
        <taxon>Euteleostomi</taxon>
        <taxon>Actinopterygii</taxon>
        <taxon>Neopterygii</taxon>
        <taxon>Teleostei</taxon>
        <taxon>Ostariophysi</taxon>
        <taxon>Cypriniformes</taxon>
        <taxon>Cyprinidae</taxon>
        <taxon>Labeoninae</taxon>
        <taxon>Labeonini</taxon>
        <taxon>Cirrhinus</taxon>
    </lineage>
</organism>
<reference evidence="2 3" key="1">
    <citation type="submission" date="2024-05" db="EMBL/GenBank/DDBJ databases">
        <title>Genome sequencing and assembly of Indian major carp, Cirrhinus mrigala (Hamilton, 1822).</title>
        <authorList>
            <person name="Mohindra V."/>
            <person name="Chowdhury L.M."/>
            <person name="Lal K."/>
            <person name="Jena J.K."/>
        </authorList>
    </citation>
    <scope>NUCLEOTIDE SEQUENCE [LARGE SCALE GENOMIC DNA]</scope>
    <source>
        <strain evidence="2">CM1030</strain>
        <tissue evidence="2">Blood</tissue>
    </source>
</reference>
<dbReference type="InterPro" id="IPR028750">
    <property type="entry name" value="CEP350/CC187"/>
</dbReference>
<feature type="compositionally biased region" description="Polar residues" evidence="1">
    <location>
        <begin position="59"/>
        <end position="69"/>
    </location>
</feature>
<dbReference type="EMBL" id="JAMKFB020000008">
    <property type="protein sequence ID" value="KAL0186992.1"/>
    <property type="molecule type" value="Genomic_DNA"/>
</dbReference>